<keyword evidence="10 14" id="KW-0560">Oxidoreductase</keyword>
<evidence type="ECO:0000256" key="15">
    <source>
        <dbReference type="SAM" id="Phobius"/>
    </source>
</evidence>
<keyword evidence="9" id="KW-0492">Microsome</keyword>
<dbReference type="PRINTS" id="PR00463">
    <property type="entry name" value="EP450I"/>
</dbReference>
<evidence type="ECO:0000256" key="13">
    <source>
        <dbReference type="ARBA" id="ARBA00023136"/>
    </source>
</evidence>
<comment type="function">
    <text evidence="2">May be involved in the metabolism of insect hormones and in the breakdown of synthetic insecticides.</text>
</comment>
<evidence type="ECO:0000256" key="2">
    <source>
        <dbReference type="ARBA" id="ARBA00003690"/>
    </source>
</evidence>
<evidence type="ECO:0000313" key="16">
    <source>
        <dbReference type="Proteomes" id="UP000694924"/>
    </source>
</evidence>
<dbReference type="SUPFAM" id="SSF48264">
    <property type="entry name" value="Cytochrome P450"/>
    <property type="match status" value="1"/>
</dbReference>
<dbReference type="InterPro" id="IPR036396">
    <property type="entry name" value="Cyt_P450_sf"/>
</dbReference>
<keyword evidence="7 14" id="KW-0479">Metal-binding</keyword>
<evidence type="ECO:0000256" key="3">
    <source>
        <dbReference type="ARBA" id="ARBA00004174"/>
    </source>
</evidence>
<dbReference type="PANTHER" id="PTHR24291">
    <property type="entry name" value="CYTOCHROME P450 FAMILY 4"/>
    <property type="match status" value="1"/>
</dbReference>
<evidence type="ECO:0000256" key="9">
    <source>
        <dbReference type="ARBA" id="ARBA00022848"/>
    </source>
</evidence>
<comment type="similarity">
    <text evidence="5 14">Belongs to the cytochrome P450 family.</text>
</comment>
<dbReference type="InterPro" id="IPR050196">
    <property type="entry name" value="Cytochrome_P450_Monoox"/>
</dbReference>
<sequence length="500" mass="58325">MEFIEKFISLPVIILLLYYVIKYLINKIHEYNLVKGFSGPKAYPLIGNLHTFLGDTKDITKKILKAIENSPSPWRFWIGPKLYIILDDPEHIEIISKHSNAFEKGPIYDFMKPGIGNGLISASASIWNKHRKLLNPVFKIQILSDHMSKIIKQSHRLTKTIESYNEQKIDILHYTNLFTLDTIYDTMFGRDFNFQNNPECRLHDNISELIGIITQRIYKFWLHPDIIFYNLPIGKRFRETLAHLDTLTWKEQKESMQEKKINGEMNEKDATKNTSLFLDTVFKSFYEGKEYTEQDIRDEMNTIVIAGSDTSSISITFVLLMLAIYPKIQEQVYEELYQIYGSSDPVDENISYEDTKNLKCLERVIKETFRLFPPAPFIGRSVCEDIQVSESVIVPKNSTCVVMLYALHRNDKYWKNPLQFNPDRFLSGNYNIKHFLPFGTGPRGCIGWNFAMIEIKVVIATVLRKFSVHVDVPLKLEDIAIRMGITMKPTKKIFLRFKKR</sequence>
<evidence type="ECO:0000313" key="17">
    <source>
        <dbReference type="RefSeq" id="XP_015174463.1"/>
    </source>
</evidence>
<dbReference type="InterPro" id="IPR017972">
    <property type="entry name" value="Cyt_P450_CS"/>
</dbReference>
<dbReference type="Gene3D" id="1.10.630.10">
    <property type="entry name" value="Cytochrome P450"/>
    <property type="match status" value="1"/>
</dbReference>
<evidence type="ECO:0000256" key="6">
    <source>
        <dbReference type="ARBA" id="ARBA00022617"/>
    </source>
</evidence>
<evidence type="ECO:0000256" key="8">
    <source>
        <dbReference type="ARBA" id="ARBA00022824"/>
    </source>
</evidence>
<keyword evidence="12 14" id="KW-0503">Monooxygenase</keyword>
<dbReference type="PROSITE" id="PS00086">
    <property type="entry name" value="CYTOCHROME_P450"/>
    <property type="match status" value="1"/>
</dbReference>
<comment type="subcellular location">
    <subcellularLocation>
        <location evidence="4">Endoplasmic reticulum membrane</location>
        <topology evidence="4">Peripheral membrane protein</topology>
    </subcellularLocation>
    <subcellularLocation>
        <location evidence="3">Microsome membrane</location>
        <topology evidence="3">Peripheral membrane protein</topology>
    </subcellularLocation>
</comment>
<organism evidence="16 17">
    <name type="scientific">Polistes dominula</name>
    <name type="common">European paper wasp</name>
    <name type="synonym">Vespa dominula</name>
    <dbReference type="NCBI Taxonomy" id="743375"/>
    <lineage>
        <taxon>Eukaryota</taxon>
        <taxon>Metazoa</taxon>
        <taxon>Ecdysozoa</taxon>
        <taxon>Arthropoda</taxon>
        <taxon>Hexapoda</taxon>
        <taxon>Insecta</taxon>
        <taxon>Pterygota</taxon>
        <taxon>Neoptera</taxon>
        <taxon>Endopterygota</taxon>
        <taxon>Hymenoptera</taxon>
        <taxon>Apocrita</taxon>
        <taxon>Aculeata</taxon>
        <taxon>Vespoidea</taxon>
        <taxon>Vespidae</taxon>
        <taxon>Polistinae</taxon>
        <taxon>Polistini</taxon>
        <taxon>Polistes</taxon>
    </lineage>
</organism>
<evidence type="ECO:0000256" key="5">
    <source>
        <dbReference type="ARBA" id="ARBA00010617"/>
    </source>
</evidence>
<keyword evidence="11 14" id="KW-0408">Iron</keyword>
<name>A0ABM1I2M6_POLDO</name>
<keyword evidence="15" id="KW-0812">Transmembrane</keyword>
<evidence type="ECO:0000256" key="7">
    <source>
        <dbReference type="ARBA" id="ARBA00022723"/>
    </source>
</evidence>
<dbReference type="PRINTS" id="PR00385">
    <property type="entry name" value="P450"/>
</dbReference>
<dbReference type="RefSeq" id="XP_015174463.1">
    <property type="nucleotide sequence ID" value="XM_015318977.1"/>
</dbReference>
<comment type="cofactor">
    <cofactor evidence="1">
        <name>heme</name>
        <dbReference type="ChEBI" id="CHEBI:30413"/>
    </cofactor>
</comment>
<gene>
    <name evidence="17" type="primary">LOC107065359</name>
</gene>
<evidence type="ECO:0000256" key="14">
    <source>
        <dbReference type="RuleBase" id="RU000461"/>
    </source>
</evidence>
<dbReference type="InterPro" id="IPR002401">
    <property type="entry name" value="Cyt_P450_E_grp-I"/>
</dbReference>
<keyword evidence="15" id="KW-1133">Transmembrane helix</keyword>
<dbReference type="Proteomes" id="UP000694924">
    <property type="component" value="Unplaced"/>
</dbReference>
<keyword evidence="8" id="KW-0256">Endoplasmic reticulum</keyword>
<keyword evidence="16" id="KW-1185">Reference proteome</keyword>
<evidence type="ECO:0000256" key="12">
    <source>
        <dbReference type="ARBA" id="ARBA00023033"/>
    </source>
</evidence>
<keyword evidence="13 15" id="KW-0472">Membrane</keyword>
<dbReference type="GeneID" id="107065359"/>
<protein>
    <submittedName>
        <fullName evidence="17">Cytochrome P450 4C1-like</fullName>
    </submittedName>
</protein>
<dbReference type="PANTHER" id="PTHR24291:SF189">
    <property type="entry name" value="CYTOCHROME P450 4C3-RELATED"/>
    <property type="match status" value="1"/>
</dbReference>
<reference evidence="17" key="1">
    <citation type="submission" date="2025-08" db="UniProtKB">
        <authorList>
            <consortium name="RefSeq"/>
        </authorList>
    </citation>
    <scope>IDENTIFICATION</scope>
</reference>
<evidence type="ECO:0000256" key="1">
    <source>
        <dbReference type="ARBA" id="ARBA00001971"/>
    </source>
</evidence>
<accession>A0ABM1I2M6</accession>
<evidence type="ECO:0000256" key="4">
    <source>
        <dbReference type="ARBA" id="ARBA00004406"/>
    </source>
</evidence>
<proteinExistence type="inferred from homology"/>
<dbReference type="InterPro" id="IPR001128">
    <property type="entry name" value="Cyt_P450"/>
</dbReference>
<feature type="transmembrane region" description="Helical" evidence="15">
    <location>
        <begin position="7"/>
        <end position="25"/>
    </location>
</feature>
<dbReference type="Pfam" id="PF00067">
    <property type="entry name" value="p450"/>
    <property type="match status" value="1"/>
</dbReference>
<keyword evidence="6 14" id="KW-0349">Heme</keyword>
<evidence type="ECO:0000256" key="11">
    <source>
        <dbReference type="ARBA" id="ARBA00023004"/>
    </source>
</evidence>
<evidence type="ECO:0000256" key="10">
    <source>
        <dbReference type="ARBA" id="ARBA00023002"/>
    </source>
</evidence>